<reference evidence="1 2" key="1">
    <citation type="journal article" date="2019" name="Commun. Biol.">
        <title>The bagworm genome reveals a unique fibroin gene that provides high tensile strength.</title>
        <authorList>
            <person name="Kono N."/>
            <person name="Nakamura H."/>
            <person name="Ohtoshi R."/>
            <person name="Tomita M."/>
            <person name="Numata K."/>
            <person name="Arakawa K."/>
        </authorList>
    </citation>
    <scope>NUCLEOTIDE SEQUENCE [LARGE SCALE GENOMIC DNA]</scope>
</reference>
<evidence type="ECO:0000313" key="1">
    <source>
        <dbReference type="EMBL" id="GBP94610.1"/>
    </source>
</evidence>
<name>A0A4C2A347_EUMVA</name>
<dbReference type="EMBL" id="BGZK01002526">
    <property type="protein sequence ID" value="GBP94610.1"/>
    <property type="molecule type" value="Genomic_DNA"/>
</dbReference>
<sequence length="188" mass="21403">MRVYVVVNHATHNSHLCGFVQSINLEPRAAHGRITLDRLALCPSAHTNPLAMPMNTHRSVPAPIERTQRRPKPTKRIGWITRIGGLCSIILKEKKTRTVPLRARGAAVPGRVSRVRQRPTAVSGALPALGINKKPNEDRDCNLERDRYQKRYPNQIWEQHDRSKQKMEEHIPYPRVHEPASLGVNIYV</sequence>
<accession>A0A4C2A347</accession>
<gene>
    <name evidence="1" type="ORF">EVAR_70000_1</name>
</gene>
<organism evidence="1 2">
    <name type="scientific">Eumeta variegata</name>
    <name type="common">Bagworm moth</name>
    <name type="synonym">Eumeta japonica</name>
    <dbReference type="NCBI Taxonomy" id="151549"/>
    <lineage>
        <taxon>Eukaryota</taxon>
        <taxon>Metazoa</taxon>
        <taxon>Ecdysozoa</taxon>
        <taxon>Arthropoda</taxon>
        <taxon>Hexapoda</taxon>
        <taxon>Insecta</taxon>
        <taxon>Pterygota</taxon>
        <taxon>Neoptera</taxon>
        <taxon>Endopterygota</taxon>
        <taxon>Lepidoptera</taxon>
        <taxon>Glossata</taxon>
        <taxon>Ditrysia</taxon>
        <taxon>Tineoidea</taxon>
        <taxon>Psychidae</taxon>
        <taxon>Oiketicinae</taxon>
        <taxon>Eumeta</taxon>
    </lineage>
</organism>
<proteinExistence type="predicted"/>
<dbReference type="AlphaFoldDB" id="A0A4C2A347"/>
<protein>
    <submittedName>
        <fullName evidence="1">Uncharacterized protein</fullName>
    </submittedName>
</protein>
<dbReference type="Proteomes" id="UP000299102">
    <property type="component" value="Unassembled WGS sequence"/>
</dbReference>
<keyword evidence="2" id="KW-1185">Reference proteome</keyword>
<comment type="caution">
    <text evidence="1">The sequence shown here is derived from an EMBL/GenBank/DDBJ whole genome shotgun (WGS) entry which is preliminary data.</text>
</comment>
<evidence type="ECO:0000313" key="2">
    <source>
        <dbReference type="Proteomes" id="UP000299102"/>
    </source>
</evidence>